<organism evidence="1 2">
    <name type="scientific">Macrostomum lignano</name>
    <dbReference type="NCBI Taxonomy" id="282301"/>
    <lineage>
        <taxon>Eukaryota</taxon>
        <taxon>Metazoa</taxon>
        <taxon>Spiralia</taxon>
        <taxon>Lophotrochozoa</taxon>
        <taxon>Platyhelminthes</taxon>
        <taxon>Rhabditophora</taxon>
        <taxon>Macrostomorpha</taxon>
        <taxon>Macrostomida</taxon>
        <taxon>Macrostomidae</taxon>
        <taxon>Macrostomum</taxon>
    </lineage>
</organism>
<evidence type="ECO:0000313" key="1">
    <source>
        <dbReference type="Proteomes" id="UP000095280"/>
    </source>
</evidence>
<keyword evidence="1" id="KW-1185">Reference proteome</keyword>
<name>A0A1I8FHT4_9PLAT</name>
<accession>A0A1I8FHT4</accession>
<reference evidence="2" key="1">
    <citation type="submission" date="2016-11" db="UniProtKB">
        <authorList>
            <consortium name="WormBaseParasite"/>
        </authorList>
    </citation>
    <scope>IDENTIFICATION</scope>
</reference>
<dbReference type="Proteomes" id="UP000095280">
    <property type="component" value="Unplaced"/>
</dbReference>
<dbReference type="AlphaFoldDB" id="A0A1I8FHT4"/>
<dbReference type="WBParaSite" id="maker-unitig_35158-snap-gene-0.0-mRNA-1">
    <property type="protein sequence ID" value="maker-unitig_35158-snap-gene-0.0-mRNA-1"/>
    <property type="gene ID" value="maker-unitig_35158-snap-gene-0.0"/>
</dbReference>
<sequence>PPAARGTYNKLTEWLHQHRQLAVEQRELLNETGLQSNALSACGSAAGNVITALSQSSRKLEILECQMLVISTLKIRLEPGVKIWKADDFEQQVLRGTDSGRLLEYLASRNVTHKRVHIPNNSPAVSSLVGCVDKCSEVPACRGIVFKLQQLLSAHRLPRCALSSLRGSSELAVYEFHTVATQQCFETVNLRVSDALSFDRLWGRWLHTPDSAQPNNNRFRVDLLYWNDTYIYAYYLNVLILAESTNYMLSNFTFAAAAVASKTVCFKQLEMLMLT</sequence>
<evidence type="ECO:0000313" key="2">
    <source>
        <dbReference type="WBParaSite" id="maker-unitig_35158-snap-gene-0.0-mRNA-1"/>
    </source>
</evidence>
<protein>
    <submittedName>
        <fullName evidence="2">RYDR_ITPR domain-containing protein</fullName>
    </submittedName>
</protein>
<proteinExistence type="predicted"/>